<name>A0A4Z2JDZ9_9TELE</name>
<gene>
    <name evidence="2" type="ORF">EYF80_001231</name>
</gene>
<reference evidence="2 3" key="1">
    <citation type="submission" date="2019-03" db="EMBL/GenBank/DDBJ databases">
        <title>First draft genome of Liparis tanakae, snailfish: a comprehensive survey of snailfish specific genes.</title>
        <authorList>
            <person name="Kim W."/>
            <person name="Song I."/>
            <person name="Jeong J.-H."/>
            <person name="Kim D."/>
            <person name="Kim S."/>
            <person name="Ryu S."/>
            <person name="Song J.Y."/>
            <person name="Lee S.K."/>
        </authorList>
    </citation>
    <scope>NUCLEOTIDE SEQUENCE [LARGE SCALE GENOMIC DNA]</scope>
    <source>
        <tissue evidence="2">Muscle</tissue>
    </source>
</reference>
<proteinExistence type="predicted"/>
<evidence type="ECO:0000256" key="1">
    <source>
        <dbReference type="SAM" id="MobiDB-lite"/>
    </source>
</evidence>
<organism evidence="2 3">
    <name type="scientific">Liparis tanakae</name>
    <name type="common">Tanaka's snailfish</name>
    <dbReference type="NCBI Taxonomy" id="230148"/>
    <lineage>
        <taxon>Eukaryota</taxon>
        <taxon>Metazoa</taxon>
        <taxon>Chordata</taxon>
        <taxon>Craniata</taxon>
        <taxon>Vertebrata</taxon>
        <taxon>Euteleostomi</taxon>
        <taxon>Actinopterygii</taxon>
        <taxon>Neopterygii</taxon>
        <taxon>Teleostei</taxon>
        <taxon>Neoteleostei</taxon>
        <taxon>Acanthomorphata</taxon>
        <taxon>Eupercaria</taxon>
        <taxon>Perciformes</taxon>
        <taxon>Cottioidei</taxon>
        <taxon>Cottales</taxon>
        <taxon>Liparidae</taxon>
        <taxon>Liparis</taxon>
    </lineage>
</organism>
<feature type="region of interest" description="Disordered" evidence="1">
    <location>
        <begin position="136"/>
        <end position="163"/>
    </location>
</feature>
<accession>A0A4Z2JDZ9</accession>
<evidence type="ECO:0000313" key="3">
    <source>
        <dbReference type="Proteomes" id="UP000314294"/>
    </source>
</evidence>
<dbReference type="EMBL" id="SRLO01000005">
    <property type="protein sequence ID" value="TNN88449.1"/>
    <property type="molecule type" value="Genomic_DNA"/>
</dbReference>
<dbReference type="Proteomes" id="UP000314294">
    <property type="component" value="Unassembled WGS sequence"/>
</dbReference>
<protein>
    <submittedName>
        <fullName evidence="2">Uncharacterized protein</fullName>
    </submittedName>
</protein>
<evidence type="ECO:0000313" key="2">
    <source>
        <dbReference type="EMBL" id="TNN88449.1"/>
    </source>
</evidence>
<keyword evidence="3" id="KW-1185">Reference proteome</keyword>
<dbReference type="AlphaFoldDB" id="A0A4Z2JDZ9"/>
<feature type="compositionally biased region" description="Basic and acidic residues" evidence="1">
    <location>
        <begin position="139"/>
        <end position="163"/>
    </location>
</feature>
<sequence>MEEHSMPPCLPDTRSVTAAEIPQPVSTRRKLTSDGYLNDPRDIHTDRGGAANWEGGCIRSLCEVGELQSAPWYAKSSCTQPRAVEFCQVKWRPRTLSDYRGRDSDSDCQGLQPDTGVIIWKRGWEEETSVELIILTRASGEETGERDGDTDSKREERKVVMEE</sequence>
<comment type="caution">
    <text evidence="2">The sequence shown here is derived from an EMBL/GenBank/DDBJ whole genome shotgun (WGS) entry which is preliminary data.</text>
</comment>